<dbReference type="GO" id="GO:0016791">
    <property type="term" value="F:phosphatase activity"/>
    <property type="evidence" value="ECO:0007669"/>
    <property type="project" value="TreeGrafter"/>
</dbReference>
<organism evidence="1 2">
    <name type="scientific">Qiania dongpingensis</name>
    <dbReference type="NCBI Taxonomy" id="2763669"/>
    <lineage>
        <taxon>Bacteria</taxon>
        <taxon>Bacillati</taxon>
        <taxon>Bacillota</taxon>
        <taxon>Clostridia</taxon>
        <taxon>Lachnospirales</taxon>
        <taxon>Lachnospiraceae</taxon>
        <taxon>Qiania</taxon>
    </lineage>
</organism>
<dbReference type="Proteomes" id="UP000515823">
    <property type="component" value="Chromosome"/>
</dbReference>
<evidence type="ECO:0000313" key="2">
    <source>
        <dbReference type="Proteomes" id="UP000515823"/>
    </source>
</evidence>
<dbReference type="AlphaFoldDB" id="A0A7G9G4C8"/>
<name>A0A7G9G4C8_9FIRM</name>
<protein>
    <submittedName>
        <fullName evidence="1">Histidine phosphatase family protein</fullName>
    </submittedName>
</protein>
<proteinExistence type="predicted"/>
<keyword evidence="2" id="KW-1185">Reference proteome</keyword>
<reference evidence="1 2" key="1">
    <citation type="submission" date="2020-08" db="EMBL/GenBank/DDBJ databases">
        <authorList>
            <person name="Liu C."/>
            <person name="Sun Q."/>
        </authorList>
    </citation>
    <scope>NUCLEOTIDE SEQUENCE [LARGE SCALE GENOMIC DNA]</scope>
    <source>
        <strain evidence="1 2">NSJ-38</strain>
    </source>
</reference>
<dbReference type="EMBL" id="CP060634">
    <property type="protein sequence ID" value="QNM05660.1"/>
    <property type="molecule type" value="Genomic_DNA"/>
</dbReference>
<accession>A0A7G9G4C8</accession>
<sequence>MKIYLIRHGKTSGNLLGRYIGTTDEPLCAEGKKALAAGSSIPDPEAVYVSGLLRTKETASLLFPSLPVRIRTGFNECDFGRFENRNYKELKDVPEYQAWVDSGGALPFPGGESRSVFAERCCRAFCLAVGELMEEGAGSAAFVVHGGTIMSILERFGSPKRNFYEWQVKNGQGFSAWLCEKDWKSGDNKLTDIRGVP</sequence>
<dbReference type="InterPro" id="IPR050275">
    <property type="entry name" value="PGM_Phosphatase"/>
</dbReference>
<dbReference type="RefSeq" id="WP_249302854.1">
    <property type="nucleotide sequence ID" value="NZ_CP060634.1"/>
</dbReference>
<dbReference type="SUPFAM" id="SSF53254">
    <property type="entry name" value="Phosphoglycerate mutase-like"/>
    <property type="match status" value="1"/>
</dbReference>
<dbReference type="InterPro" id="IPR029033">
    <property type="entry name" value="His_PPase_superfam"/>
</dbReference>
<dbReference type="CDD" id="cd07067">
    <property type="entry name" value="HP_PGM_like"/>
    <property type="match status" value="1"/>
</dbReference>
<gene>
    <name evidence="1" type="ORF">H9Q78_00350</name>
</gene>
<dbReference type="InterPro" id="IPR013078">
    <property type="entry name" value="His_Pase_superF_clade-1"/>
</dbReference>
<evidence type="ECO:0000313" key="1">
    <source>
        <dbReference type="EMBL" id="QNM05660.1"/>
    </source>
</evidence>
<dbReference type="Pfam" id="PF00300">
    <property type="entry name" value="His_Phos_1"/>
    <property type="match status" value="1"/>
</dbReference>
<dbReference type="Gene3D" id="3.40.50.1240">
    <property type="entry name" value="Phosphoglycerate mutase-like"/>
    <property type="match status" value="1"/>
</dbReference>
<dbReference type="SMART" id="SM00855">
    <property type="entry name" value="PGAM"/>
    <property type="match status" value="1"/>
</dbReference>
<dbReference type="PANTHER" id="PTHR48100">
    <property type="entry name" value="BROAD-SPECIFICITY PHOSPHATASE YOR283W-RELATED"/>
    <property type="match status" value="1"/>
</dbReference>
<dbReference type="KEGG" id="qdo:H9Q78_00350"/>